<feature type="compositionally biased region" description="Basic residues" evidence="1">
    <location>
        <begin position="52"/>
        <end position="64"/>
    </location>
</feature>
<keyword evidence="3" id="KW-1185">Reference proteome</keyword>
<evidence type="ECO:0000256" key="1">
    <source>
        <dbReference type="SAM" id="MobiDB-lite"/>
    </source>
</evidence>
<gene>
    <name evidence="2" type="ORF">Cadr_000028937</name>
</gene>
<dbReference type="Proteomes" id="UP000299084">
    <property type="component" value="Unassembled WGS sequence"/>
</dbReference>
<name>A0A5N4C7E2_CAMDR</name>
<proteinExistence type="predicted"/>
<organism evidence="2 3">
    <name type="scientific">Camelus dromedarius</name>
    <name type="common">Dromedary</name>
    <name type="synonym">Arabian camel</name>
    <dbReference type="NCBI Taxonomy" id="9838"/>
    <lineage>
        <taxon>Eukaryota</taxon>
        <taxon>Metazoa</taxon>
        <taxon>Chordata</taxon>
        <taxon>Craniata</taxon>
        <taxon>Vertebrata</taxon>
        <taxon>Euteleostomi</taxon>
        <taxon>Mammalia</taxon>
        <taxon>Eutheria</taxon>
        <taxon>Laurasiatheria</taxon>
        <taxon>Artiodactyla</taxon>
        <taxon>Tylopoda</taxon>
        <taxon>Camelidae</taxon>
        <taxon>Camelus</taxon>
    </lineage>
</organism>
<comment type="caution">
    <text evidence="2">The sequence shown here is derived from an EMBL/GenBank/DDBJ whole genome shotgun (WGS) entry which is preliminary data.</text>
</comment>
<evidence type="ECO:0000313" key="2">
    <source>
        <dbReference type="EMBL" id="KAB1254821.1"/>
    </source>
</evidence>
<sequence>MGLAMIDHVLSLAWSRIATRRANEEAMAESIDDFIVKTERAKAGCLSFHPERHQKRSQRGRSQKRSAPVQHNCPECNAPAQTNMKLFKSPTLRRFIMAHTARLRPST</sequence>
<evidence type="ECO:0000313" key="3">
    <source>
        <dbReference type="Proteomes" id="UP000299084"/>
    </source>
</evidence>
<dbReference type="EMBL" id="JWIN03000033">
    <property type="protein sequence ID" value="KAB1254821.1"/>
    <property type="molecule type" value="Genomic_DNA"/>
</dbReference>
<reference evidence="2 3" key="1">
    <citation type="journal article" date="2019" name="Mol. Ecol. Resour.">
        <title>Improving Illumina assemblies with Hi-C and long reads: an example with the North African dromedary.</title>
        <authorList>
            <person name="Elbers J.P."/>
            <person name="Rogers M.F."/>
            <person name="Perelman P.L."/>
            <person name="Proskuryakova A.A."/>
            <person name="Serdyukova N.A."/>
            <person name="Johnson W.E."/>
            <person name="Horin P."/>
            <person name="Corander J."/>
            <person name="Murphy D."/>
            <person name="Burger P.A."/>
        </authorList>
    </citation>
    <scope>NUCLEOTIDE SEQUENCE [LARGE SCALE GENOMIC DNA]</scope>
    <source>
        <strain evidence="2">Drom800</strain>
        <tissue evidence="2">Blood</tissue>
    </source>
</reference>
<accession>A0A5N4C7E2</accession>
<dbReference type="AlphaFoldDB" id="A0A5N4C7E2"/>
<feature type="region of interest" description="Disordered" evidence="1">
    <location>
        <begin position="46"/>
        <end position="77"/>
    </location>
</feature>
<protein>
    <submittedName>
        <fullName evidence="2">Uncharacterized protein</fullName>
    </submittedName>
</protein>